<sequence length="325" mass="34998">MLSLVAACLLGGGLGSHTMAQGPIIPPDVARGILRESLRIGFLSAEGPRNYALRSMNFDGTATTDLWGTRLPLSNESYAGVDFTFTPDGQTVVYSAVDGTYVQARGRARTKIMTTVVGGIQVSPDARKLVYTRKVGTSETDIYVCNIDGTGERQLTNARGAEAWPAWSPDGRKILYAQGAGVGEIQKLMVMEADGSSQHAITRGSFTAPDEIKFNMGKWSPDGTKLVAVGYTAGRWQIYTLNADGTSPRQLTTDPLMHSTPSWSSDGRKILFSGPTSAASTAKWDIFVMDADGAHLTNLTNTPDISETSPKWQEPYSLPRLRLGL</sequence>
<dbReference type="Gene3D" id="2.120.10.30">
    <property type="entry name" value="TolB, C-terminal domain"/>
    <property type="match status" value="2"/>
</dbReference>
<dbReference type="PANTHER" id="PTHR36842">
    <property type="entry name" value="PROTEIN TOLB HOMOLOG"/>
    <property type="match status" value="1"/>
</dbReference>
<dbReference type="PANTHER" id="PTHR36842:SF1">
    <property type="entry name" value="PROTEIN TOLB"/>
    <property type="match status" value="1"/>
</dbReference>
<dbReference type="AlphaFoldDB" id="A0A7W9W5I5"/>
<organism evidence="2 3">
    <name type="scientific">Armatimonas rosea</name>
    <dbReference type="NCBI Taxonomy" id="685828"/>
    <lineage>
        <taxon>Bacteria</taxon>
        <taxon>Bacillati</taxon>
        <taxon>Armatimonadota</taxon>
        <taxon>Armatimonadia</taxon>
        <taxon>Armatimonadales</taxon>
        <taxon>Armatimonadaceae</taxon>
        <taxon>Armatimonas</taxon>
    </lineage>
</organism>
<dbReference type="RefSeq" id="WP_184192240.1">
    <property type="nucleotide sequence ID" value="NZ_JACHGW010000001.1"/>
</dbReference>
<keyword evidence="3" id="KW-1185">Reference proteome</keyword>
<protein>
    <submittedName>
        <fullName evidence="2">Tol biopolymer transport system component</fullName>
    </submittedName>
</protein>
<evidence type="ECO:0000256" key="1">
    <source>
        <dbReference type="ARBA" id="ARBA00009820"/>
    </source>
</evidence>
<dbReference type="EMBL" id="JACHGW010000001">
    <property type="protein sequence ID" value="MBB6048602.1"/>
    <property type="molecule type" value="Genomic_DNA"/>
</dbReference>
<proteinExistence type="inferred from homology"/>
<accession>A0A7W9W5I5</accession>
<reference evidence="2 3" key="1">
    <citation type="submission" date="2020-08" db="EMBL/GenBank/DDBJ databases">
        <title>Genomic Encyclopedia of Type Strains, Phase IV (KMG-IV): sequencing the most valuable type-strain genomes for metagenomic binning, comparative biology and taxonomic classification.</title>
        <authorList>
            <person name="Goeker M."/>
        </authorList>
    </citation>
    <scope>NUCLEOTIDE SEQUENCE [LARGE SCALE GENOMIC DNA]</scope>
    <source>
        <strain evidence="2 3">DSM 23562</strain>
    </source>
</reference>
<gene>
    <name evidence="2" type="ORF">HNQ39_000364</name>
</gene>
<dbReference type="InterPro" id="IPR011042">
    <property type="entry name" value="6-blade_b-propeller_TolB-like"/>
</dbReference>
<evidence type="ECO:0000313" key="3">
    <source>
        <dbReference type="Proteomes" id="UP000520814"/>
    </source>
</evidence>
<comment type="caution">
    <text evidence="2">The sequence shown here is derived from an EMBL/GenBank/DDBJ whole genome shotgun (WGS) entry which is preliminary data.</text>
</comment>
<dbReference type="Proteomes" id="UP000520814">
    <property type="component" value="Unassembled WGS sequence"/>
</dbReference>
<evidence type="ECO:0000313" key="2">
    <source>
        <dbReference type="EMBL" id="MBB6048602.1"/>
    </source>
</evidence>
<name>A0A7W9W5I5_ARMRO</name>
<comment type="similarity">
    <text evidence="1">Belongs to the TolB family.</text>
</comment>
<dbReference type="Pfam" id="PF07676">
    <property type="entry name" value="PD40"/>
    <property type="match status" value="3"/>
</dbReference>
<dbReference type="InterPro" id="IPR011659">
    <property type="entry name" value="WD40"/>
</dbReference>
<dbReference type="SUPFAM" id="SSF82171">
    <property type="entry name" value="DPP6 N-terminal domain-like"/>
    <property type="match status" value="1"/>
</dbReference>